<organism evidence="3 4">
    <name type="scientific">Neobacillus piezotolerans</name>
    <dbReference type="NCBI Taxonomy" id="2259171"/>
    <lineage>
        <taxon>Bacteria</taxon>
        <taxon>Bacillati</taxon>
        <taxon>Bacillota</taxon>
        <taxon>Bacilli</taxon>
        <taxon>Bacillales</taxon>
        <taxon>Bacillaceae</taxon>
        <taxon>Neobacillus</taxon>
    </lineage>
</organism>
<dbReference type="Proteomes" id="UP000257144">
    <property type="component" value="Unassembled WGS sequence"/>
</dbReference>
<keyword evidence="2" id="KW-0472">Membrane</keyword>
<keyword evidence="2" id="KW-0812">Transmembrane</keyword>
<sequence>MVGMLVDNPVGFIRRIALIALISFIVYLIFRRFIGAGPGPARKEQRAFLKAARESRKRNGHKNDSAGRNVIHGSLASLRKPKKKAAAHLTVIEGKKGKKKNRASF</sequence>
<proteinExistence type="predicted"/>
<dbReference type="EMBL" id="QNQT01000013">
    <property type="protein sequence ID" value="RDU35204.1"/>
    <property type="molecule type" value="Genomic_DNA"/>
</dbReference>
<reference evidence="3 4" key="1">
    <citation type="submission" date="2018-07" db="EMBL/GenBank/DDBJ databases">
        <title>Bacillus sp. YLB-04 draft genome sequence.</title>
        <authorList>
            <person name="Yu L."/>
            <person name="Tang X."/>
        </authorList>
    </citation>
    <scope>NUCLEOTIDE SEQUENCE [LARGE SCALE GENOMIC DNA]</scope>
    <source>
        <strain evidence="3 4">YLB-04</strain>
    </source>
</reference>
<dbReference type="NCBIfam" id="NF041554">
    <property type="entry name" value="SA1362_fam"/>
    <property type="match status" value="1"/>
</dbReference>
<evidence type="ECO:0000313" key="4">
    <source>
        <dbReference type="Proteomes" id="UP000257144"/>
    </source>
</evidence>
<evidence type="ECO:0000256" key="1">
    <source>
        <dbReference type="SAM" id="MobiDB-lite"/>
    </source>
</evidence>
<keyword evidence="4" id="KW-1185">Reference proteome</keyword>
<dbReference type="OrthoDB" id="2989424at2"/>
<dbReference type="InterPro" id="IPR048110">
    <property type="entry name" value="SA1362/YqhP-like"/>
</dbReference>
<evidence type="ECO:0000256" key="2">
    <source>
        <dbReference type="SAM" id="Phobius"/>
    </source>
</evidence>
<feature type="compositionally biased region" description="Basic and acidic residues" evidence="1">
    <location>
        <begin position="45"/>
        <end position="54"/>
    </location>
</feature>
<accession>A0A3D8GL85</accession>
<feature type="transmembrane region" description="Helical" evidence="2">
    <location>
        <begin position="12"/>
        <end position="30"/>
    </location>
</feature>
<evidence type="ECO:0000313" key="3">
    <source>
        <dbReference type="EMBL" id="RDU35204.1"/>
    </source>
</evidence>
<comment type="caution">
    <text evidence="3">The sequence shown here is derived from an EMBL/GenBank/DDBJ whole genome shotgun (WGS) entry which is preliminary data.</text>
</comment>
<name>A0A3D8GL85_9BACI</name>
<protein>
    <submittedName>
        <fullName evidence="3">Uncharacterized protein</fullName>
    </submittedName>
</protein>
<keyword evidence="2" id="KW-1133">Transmembrane helix</keyword>
<feature type="region of interest" description="Disordered" evidence="1">
    <location>
        <begin position="45"/>
        <end position="73"/>
    </location>
</feature>
<dbReference type="AlphaFoldDB" id="A0A3D8GL85"/>
<gene>
    <name evidence="3" type="ORF">DRW41_19530</name>
</gene>